<feature type="domain" description="C2H2-type" evidence="10">
    <location>
        <begin position="44"/>
        <end position="71"/>
    </location>
</feature>
<evidence type="ECO:0000256" key="3">
    <source>
        <dbReference type="ARBA" id="ARBA00022771"/>
    </source>
</evidence>
<dbReference type="PROSITE" id="PS00028">
    <property type="entry name" value="ZINC_FINGER_C2H2_1"/>
    <property type="match status" value="1"/>
</dbReference>
<dbReference type="Pfam" id="PF13912">
    <property type="entry name" value="zf-C2H2_6"/>
    <property type="match status" value="1"/>
</dbReference>
<dbReference type="GeneID" id="109727139"/>
<sequence>MADLADKKESKGSTEDDRDSPNGDGSDDDDDDDDDTASAKGQFYNCTFCKRGFSTAQALGGHMNIHRKERARTTTTTTTMSRSNSTAAAAAYVVSESVEGSGSSTGGYYYSPSSQSVRAYSAHSQRPRELCLFGSGDLSLGLGLHGGDDELS</sequence>
<evidence type="ECO:0000256" key="4">
    <source>
        <dbReference type="ARBA" id="ARBA00022833"/>
    </source>
</evidence>
<keyword evidence="11" id="KW-1185">Reference proteome</keyword>
<gene>
    <name evidence="12" type="primary">LOC109727139</name>
</gene>
<dbReference type="InterPro" id="IPR036236">
    <property type="entry name" value="Znf_C2H2_sf"/>
</dbReference>
<dbReference type="PANTHER" id="PTHR45801">
    <property type="entry name" value="OS07G0101800 PROTEIN"/>
    <property type="match status" value="1"/>
</dbReference>
<reference evidence="12" key="2">
    <citation type="submission" date="2025-08" db="UniProtKB">
        <authorList>
            <consortium name="RefSeq"/>
        </authorList>
    </citation>
    <scope>IDENTIFICATION</scope>
    <source>
        <tissue evidence="12">Leaf</tissue>
    </source>
</reference>
<keyword evidence="7" id="KW-0539">Nucleus</keyword>
<evidence type="ECO:0000313" key="12">
    <source>
        <dbReference type="RefSeq" id="XP_020112628.1"/>
    </source>
</evidence>
<evidence type="ECO:0000256" key="7">
    <source>
        <dbReference type="ARBA" id="ARBA00023242"/>
    </source>
</evidence>
<proteinExistence type="predicted"/>
<keyword evidence="5" id="KW-0805">Transcription regulation</keyword>
<keyword evidence="3 8" id="KW-0863">Zinc-finger</keyword>
<comment type="subcellular location">
    <subcellularLocation>
        <location evidence="1">Nucleus</location>
    </subcellularLocation>
</comment>
<keyword evidence="6" id="KW-0804">Transcription</keyword>
<feature type="compositionally biased region" description="Acidic residues" evidence="9">
    <location>
        <begin position="25"/>
        <end position="36"/>
    </location>
</feature>
<organism evidence="11 12">
    <name type="scientific">Ananas comosus</name>
    <name type="common">Pineapple</name>
    <name type="synonym">Ananas ananas</name>
    <dbReference type="NCBI Taxonomy" id="4615"/>
    <lineage>
        <taxon>Eukaryota</taxon>
        <taxon>Viridiplantae</taxon>
        <taxon>Streptophyta</taxon>
        <taxon>Embryophyta</taxon>
        <taxon>Tracheophyta</taxon>
        <taxon>Spermatophyta</taxon>
        <taxon>Magnoliopsida</taxon>
        <taxon>Liliopsida</taxon>
        <taxon>Poales</taxon>
        <taxon>Bromeliaceae</taxon>
        <taxon>Bromelioideae</taxon>
        <taxon>Ananas</taxon>
    </lineage>
</organism>
<evidence type="ECO:0000313" key="11">
    <source>
        <dbReference type="Proteomes" id="UP000515123"/>
    </source>
</evidence>
<feature type="compositionally biased region" description="Low complexity" evidence="9">
    <location>
        <begin position="73"/>
        <end position="86"/>
    </location>
</feature>
<keyword evidence="4" id="KW-0862">Zinc</keyword>
<name>A0A6P5H5J0_ANACO</name>
<dbReference type="RefSeq" id="XP_020112628.1">
    <property type="nucleotide sequence ID" value="XM_020257039.1"/>
</dbReference>
<accession>A0A6P5H5J0</accession>
<dbReference type="InterPro" id="IPR052426">
    <property type="entry name" value="Plant_dev_regulator"/>
</dbReference>
<feature type="region of interest" description="Disordered" evidence="9">
    <location>
        <begin position="61"/>
        <end position="86"/>
    </location>
</feature>
<dbReference type="AlphaFoldDB" id="A0A6P5H5J0"/>
<feature type="region of interest" description="Disordered" evidence="9">
    <location>
        <begin position="1"/>
        <end position="37"/>
    </location>
</feature>
<reference evidence="11" key="1">
    <citation type="journal article" date="2015" name="Nat. Genet.">
        <title>The pineapple genome and the evolution of CAM photosynthesis.</title>
        <authorList>
            <person name="Ming R."/>
            <person name="VanBuren R."/>
            <person name="Wai C.M."/>
            <person name="Tang H."/>
            <person name="Schatz M.C."/>
            <person name="Bowers J.E."/>
            <person name="Lyons E."/>
            <person name="Wang M.L."/>
            <person name="Chen J."/>
            <person name="Biggers E."/>
            <person name="Zhang J."/>
            <person name="Huang L."/>
            <person name="Zhang L."/>
            <person name="Miao W."/>
            <person name="Zhang J."/>
            <person name="Ye Z."/>
            <person name="Miao C."/>
            <person name="Lin Z."/>
            <person name="Wang H."/>
            <person name="Zhou H."/>
            <person name="Yim W.C."/>
            <person name="Priest H.D."/>
            <person name="Zheng C."/>
            <person name="Woodhouse M."/>
            <person name="Edger P.P."/>
            <person name="Guyot R."/>
            <person name="Guo H.B."/>
            <person name="Guo H."/>
            <person name="Zheng G."/>
            <person name="Singh R."/>
            <person name="Sharma A."/>
            <person name="Min X."/>
            <person name="Zheng Y."/>
            <person name="Lee H."/>
            <person name="Gurtowski J."/>
            <person name="Sedlazeck F.J."/>
            <person name="Harkess A."/>
            <person name="McKain M.R."/>
            <person name="Liao Z."/>
            <person name="Fang J."/>
            <person name="Liu J."/>
            <person name="Zhang X."/>
            <person name="Zhang Q."/>
            <person name="Hu W."/>
            <person name="Qin Y."/>
            <person name="Wang K."/>
            <person name="Chen L.Y."/>
            <person name="Shirley N."/>
            <person name="Lin Y.R."/>
            <person name="Liu L.Y."/>
            <person name="Hernandez A.G."/>
            <person name="Wright C.L."/>
            <person name="Bulone V."/>
            <person name="Tuskan G.A."/>
            <person name="Heath K."/>
            <person name="Zee F."/>
            <person name="Moore P.H."/>
            <person name="Sunkar R."/>
            <person name="Leebens-Mack J.H."/>
            <person name="Mockler T."/>
            <person name="Bennetzen J.L."/>
            <person name="Freeling M."/>
            <person name="Sankoff D."/>
            <person name="Paterson A.H."/>
            <person name="Zhu X."/>
            <person name="Yang X."/>
            <person name="Smith J.A."/>
            <person name="Cushman J.C."/>
            <person name="Paull R.E."/>
            <person name="Yu Q."/>
        </authorList>
    </citation>
    <scope>NUCLEOTIDE SEQUENCE [LARGE SCALE GENOMIC DNA]</scope>
    <source>
        <strain evidence="11">cv. F153</strain>
    </source>
</reference>
<evidence type="ECO:0000256" key="8">
    <source>
        <dbReference type="PROSITE-ProRule" id="PRU00042"/>
    </source>
</evidence>
<evidence type="ECO:0000256" key="6">
    <source>
        <dbReference type="ARBA" id="ARBA00023163"/>
    </source>
</evidence>
<evidence type="ECO:0000256" key="1">
    <source>
        <dbReference type="ARBA" id="ARBA00004123"/>
    </source>
</evidence>
<dbReference type="Gene3D" id="3.30.160.60">
    <property type="entry name" value="Classic Zinc Finger"/>
    <property type="match status" value="1"/>
</dbReference>
<evidence type="ECO:0000256" key="2">
    <source>
        <dbReference type="ARBA" id="ARBA00022723"/>
    </source>
</evidence>
<dbReference type="OrthoDB" id="696408at2759"/>
<dbReference type="GO" id="GO:0005634">
    <property type="term" value="C:nucleus"/>
    <property type="evidence" value="ECO:0007669"/>
    <property type="project" value="UniProtKB-SubCell"/>
</dbReference>
<keyword evidence="2" id="KW-0479">Metal-binding</keyword>
<evidence type="ECO:0000256" key="5">
    <source>
        <dbReference type="ARBA" id="ARBA00023015"/>
    </source>
</evidence>
<dbReference type="GO" id="GO:0008270">
    <property type="term" value="F:zinc ion binding"/>
    <property type="evidence" value="ECO:0007669"/>
    <property type="project" value="UniProtKB-KW"/>
</dbReference>
<dbReference type="PANTHER" id="PTHR45801:SF117">
    <property type="entry name" value="OS07G0417400 PROTEIN"/>
    <property type="match status" value="1"/>
</dbReference>
<dbReference type="Proteomes" id="UP000515123">
    <property type="component" value="Linkage group 22"/>
</dbReference>
<dbReference type="InterPro" id="IPR013087">
    <property type="entry name" value="Znf_C2H2_type"/>
</dbReference>
<protein>
    <submittedName>
        <fullName evidence="12">Zinc finger protein GIS-like</fullName>
    </submittedName>
</protein>
<evidence type="ECO:0000259" key="10">
    <source>
        <dbReference type="PROSITE" id="PS50157"/>
    </source>
</evidence>
<dbReference type="PROSITE" id="PS50157">
    <property type="entry name" value="ZINC_FINGER_C2H2_2"/>
    <property type="match status" value="1"/>
</dbReference>
<feature type="compositionally biased region" description="Basic and acidic residues" evidence="9">
    <location>
        <begin position="1"/>
        <end position="21"/>
    </location>
</feature>
<evidence type="ECO:0000256" key="9">
    <source>
        <dbReference type="SAM" id="MobiDB-lite"/>
    </source>
</evidence>
<dbReference type="SUPFAM" id="SSF57667">
    <property type="entry name" value="beta-beta-alpha zinc fingers"/>
    <property type="match status" value="1"/>
</dbReference>